<evidence type="ECO:0000259" key="5">
    <source>
        <dbReference type="Pfam" id="PF13229"/>
    </source>
</evidence>
<dbReference type="InterPro" id="IPR039448">
    <property type="entry name" value="Beta_helix"/>
</dbReference>
<evidence type="ECO:0000256" key="2">
    <source>
        <dbReference type="ARBA" id="ARBA00022737"/>
    </source>
</evidence>
<organism evidence="6 7">
    <name type="scientific">Stygiolobus caldivivus</name>
    <dbReference type="NCBI Taxonomy" id="2824673"/>
    <lineage>
        <taxon>Archaea</taxon>
        <taxon>Thermoproteota</taxon>
        <taxon>Thermoprotei</taxon>
        <taxon>Sulfolobales</taxon>
        <taxon>Sulfolobaceae</taxon>
        <taxon>Stygiolobus</taxon>
    </lineage>
</organism>
<evidence type="ECO:0000256" key="4">
    <source>
        <dbReference type="SAM" id="Phobius"/>
    </source>
</evidence>
<dbReference type="AlphaFoldDB" id="A0A8D5U4I2"/>
<dbReference type="InterPro" id="IPR051550">
    <property type="entry name" value="SCF-Subunits/Alg-Epimerases"/>
</dbReference>
<comment type="pathway">
    <text evidence="1">Protein modification; protein ubiquitination.</text>
</comment>
<feature type="transmembrane region" description="Helical" evidence="4">
    <location>
        <begin position="299"/>
        <end position="320"/>
    </location>
</feature>
<accession>A0A8D5U4I2</accession>
<dbReference type="KEGG" id="csty:KN1_01110"/>
<keyword evidence="7" id="KW-1185">Reference proteome</keyword>
<dbReference type="EMBL" id="AP024597">
    <property type="protein sequence ID" value="BCU68814.1"/>
    <property type="molecule type" value="Genomic_DNA"/>
</dbReference>
<dbReference type="NCBIfam" id="TIGR03804">
    <property type="entry name" value="para_beta_helix"/>
    <property type="match status" value="1"/>
</dbReference>
<dbReference type="Pfam" id="PF13229">
    <property type="entry name" value="Beta_helix"/>
    <property type="match status" value="1"/>
</dbReference>
<sequence>MVTERTQYFTLIITLLLIISICPHLGLNAVILSEVGSKPKVIPPDLVIDHVKNVAFDNITTSCITIKDSRNITIEGSYIHNSQYFGISIINSSNVLIFNDTVVGNNYDGVNIQNSSNVFIQFNNISFNGHDGITVWEGSQNITISSNVLVGNQYGIFILGSNNVSVTRNQVINSTIYDVYLYDPAYVEVKDNVIIGGGAGVEVDYGDFIYVSDNVISHDQVGVYLGLGIYNMSLCYNNISFSKYFGLVIHYYPQPFLSKGNIFKSAPTIYFFQRPNSTNTVEKQSAPTIITSPHKKSVLVSPIAVAVLATAVSLTFLSLLKRRRKG</sequence>
<dbReference type="InterPro" id="IPR006626">
    <property type="entry name" value="PbH1"/>
</dbReference>
<dbReference type="InterPro" id="IPR011050">
    <property type="entry name" value="Pectin_lyase_fold/virulence"/>
</dbReference>
<gene>
    <name evidence="6" type="ORF">KN1_01110</name>
</gene>
<evidence type="ECO:0000313" key="7">
    <source>
        <dbReference type="Proteomes" id="UP000825123"/>
    </source>
</evidence>
<dbReference type="RefSeq" id="WP_221288691.1">
    <property type="nucleotide sequence ID" value="NZ_AP024597.1"/>
</dbReference>
<dbReference type="Proteomes" id="UP000825123">
    <property type="component" value="Chromosome"/>
</dbReference>
<dbReference type="InterPro" id="IPR022441">
    <property type="entry name" value="Para_beta_helix_rpt-2"/>
</dbReference>
<evidence type="ECO:0000256" key="3">
    <source>
        <dbReference type="ARBA" id="ARBA00022786"/>
    </source>
</evidence>
<keyword evidence="2" id="KW-0677">Repeat</keyword>
<proteinExistence type="predicted"/>
<dbReference type="SMART" id="SM00710">
    <property type="entry name" value="PbH1"/>
    <property type="match status" value="7"/>
</dbReference>
<dbReference type="SUPFAM" id="SSF51126">
    <property type="entry name" value="Pectin lyase-like"/>
    <property type="match status" value="1"/>
</dbReference>
<keyword evidence="4" id="KW-1133">Transmembrane helix</keyword>
<dbReference type="PANTHER" id="PTHR22990:SF15">
    <property type="entry name" value="F-BOX ONLY PROTEIN 10"/>
    <property type="match status" value="1"/>
</dbReference>
<evidence type="ECO:0000256" key="1">
    <source>
        <dbReference type="ARBA" id="ARBA00004906"/>
    </source>
</evidence>
<keyword evidence="4" id="KW-0472">Membrane</keyword>
<reference evidence="6 7" key="1">
    <citation type="submission" date="2021-04" db="EMBL/GenBank/DDBJ databases">
        <title>Complete genome sequence of Stygiolobus sp. KN-1.</title>
        <authorList>
            <person name="Nakamura K."/>
            <person name="Sakai H."/>
            <person name="Kurosawa N."/>
        </authorList>
    </citation>
    <scope>NUCLEOTIDE SEQUENCE [LARGE SCALE GENOMIC DNA]</scope>
    <source>
        <strain evidence="6 7">KN-1</strain>
    </source>
</reference>
<dbReference type="Gene3D" id="2.160.20.10">
    <property type="entry name" value="Single-stranded right-handed beta-helix, Pectin lyase-like"/>
    <property type="match status" value="2"/>
</dbReference>
<dbReference type="PANTHER" id="PTHR22990">
    <property type="entry name" value="F-BOX ONLY PROTEIN"/>
    <property type="match status" value="1"/>
</dbReference>
<keyword evidence="3" id="KW-0833">Ubl conjugation pathway</keyword>
<name>A0A8D5U4I2_9CREN</name>
<dbReference type="InterPro" id="IPR012334">
    <property type="entry name" value="Pectin_lyas_fold"/>
</dbReference>
<protein>
    <recommendedName>
        <fullName evidence="5">Right handed beta helix domain-containing protein</fullName>
    </recommendedName>
</protein>
<feature type="domain" description="Right handed beta helix" evidence="5">
    <location>
        <begin position="51"/>
        <end position="181"/>
    </location>
</feature>
<keyword evidence="4" id="KW-0812">Transmembrane</keyword>
<evidence type="ECO:0000313" key="6">
    <source>
        <dbReference type="EMBL" id="BCU68814.1"/>
    </source>
</evidence>
<dbReference type="GeneID" id="66161861"/>